<dbReference type="EMBL" id="JAIWYP010000001">
    <property type="protein sequence ID" value="KAH3886198.1"/>
    <property type="molecule type" value="Genomic_DNA"/>
</dbReference>
<proteinExistence type="predicted"/>
<evidence type="ECO:0000313" key="3">
    <source>
        <dbReference type="Proteomes" id="UP000828390"/>
    </source>
</evidence>
<protein>
    <submittedName>
        <fullName evidence="2">Uncharacterized protein</fullName>
    </submittedName>
</protein>
<dbReference type="OrthoDB" id="6161373at2759"/>
<feature type="compositionally biased region" description="Basic residues" evidence="1">
    <location>
        <begin position="93"/>
        <end position="103"/>
    </location>
</feature>
<evidence type="ECO:0000313" key="2">
    <source>
        <dbReference type="EMBL" id="KAH3886198.1"/>
    </source>
</evidence>
<dbReference type="AlphaFoldDB" id="A0A9D4S0U2"/>
<reference evidence="2" key="2">
    <citation type="submission" date="2020-11" db="EMBL/GenBank/DDBJ databases">
        <authorList>
            <person name="McCartney M.A."/>
            <person name="Auch B."/>
            <person name="Kono T."/>
            <person name="Mallez S."/>
            <person name="Becker A."/>
            <person name="Gohl D.M."/>
            <person name="Silverstein K.A.T."/>
            <person name="Koren S."/>
            <person name="Bechman K.B."/>
            <person name="Herman A."/>
            <person name="Abrahante J.E."/>
            <person name="Garbe J."/>
        </authorList>
    </citation>
    <scope>NUCLEOTIDE SEQUENCE</scope>
    <source>
        <strain evidence="2">Duluth1</strain>
        <tissue evidence="2">Whole animal</tissue>
    </source>
</reference>
<accession>A0A9D4S0U2</accession>
<evidence type="ECO:0000256" key="1">
    <source>
        <dbReference type="SAM" id="MobiDB-lite"/>
    </source>
</evidence>
<feature type="region of interest" description="Disordered" evidence="1">
    <location>
        <begin position="74"/>
        <end position="134"/>
    </location>
</feature>
<sequence length="186" mass="20742">MVGEGDLVVQNKVVAGDVMGVFQVDSTNCTYSRMRSTRSKGQDNVYMETTIEECEHKHLVDQFVQEVIEKAKAEYQRQNSSRNDASNATCKSSLKKRGKRNGKKSNASCKGLADSESAKGRRKPNYKYSEPVDANAISEYEDGDSLLQRNPHCGNERQDVSPQSASRFSAVRTSLRRLLTCCFGKT</sequence>
<feature type="compositionally biased region" description="Polar residues" evidence="1">
    <location>
        <begin position="76"/>
        <end position="90"/>
    </location>
</feature>
<reference evidence="2" key="1">
    <citation type="journal article" date="2019" name="bioRxiv">
        <title>The Genome of the Zebra Mussel, Dreissena polymorpha: A Resource for Invasive Species Research.</title>
        <authorList>
            <person name="McCartney M.A."/>
            <person name="Auch B."/>
            <person name="Kono T."/>
            <person name="Mallez S."/>
            <person name="Zhang Y."/>
            <person name="Obille A."/>
            <person name="Becker A."/>
            <person name="Abrahante J.E."/>
            <person name="Garbe J."/>
            <person name="Badalamenti J.P."/>
            <person name="Herman A."/>
            <person name="Mangelson H."/>
            <person name="Liachko I."/>
            <person name="Sullivan S."/>
            <person name="Sone E.D."/>
            <person name="Koren S."/>
            <person name="Silverstein K.A.T."/>
            <person name="Beckman K.B."/>
            <person name="Gohl D.M."/>
        </authorList>
    </citation>
    <scope>NUCLEOTIDE SEQUENCE</scope>
    <source>
        <strain evidence="2">Duluth1</strain>
        <tissue evidence="2">Whole animal</tissue>
    </source>
</reference>
<organism evidence="2 3">
    <name type="scientific">Dreissena polymorpha</name>
    <name type="common">Zebra mussel</name>
    <name type="synonym">Mytilus polymorpha</name>
    <dbReference type="NCBI Taxonomy" id="45954"/>
    <lineage>
        <taxon>Eukaryota</taxon>
        <taxon>Metazoa</taxon>
        <taxon>Spiralia</taxon>
        <taxon>Lophotrochozoa</taxon>
        <taxon>Mollusca</taxon>
        <taxon>Bivalvia</taxon>
        <taxon>Autobranchia</taxon>
        <taxon>Heteroconchia</taxon>
        <taxon>Euheterodonta</taxon>
        <taxon>Imparidentia</taxon>
        <taxon>Neoheterodontei</taxon>
        <taxon>Myida</taxon>
        <taxon>Dreissenoidea</taxon>
        <taxon>Dreissenidae</taxon>
        <taxon>Dreissena</taxon>
    </lineage>
</organism>
<name>A0A9D4S0U2_DREPO</name>
<comment type="caution">
    <text evidence="2">The sequence shown here is derived from an EMBL/GenBank/DDBJ whole genome shotgun (WGS) entry which is preliminary data.</text>
</comment>
<dbReference type="Proteomes" id="UP000828390">
    <property type="component" value="Unassembled WGS sequence"/>
</dbReference>
<keyword evidence="3" id="KW-1185">Reference proteome</keyword>
<gene>
    <name evidence="2" type="ORF">DPMN_010199</name>
</gene>